<dbReference type="AlphaFoldDB" id="A0A938YDE8"/>
<dbReference type="Pfam" id="PF01553">
    <property type="entry name" value="Acyltransferase"/>
    <property type="match status" value="1"/>
</dbReference>
<dbReference type="SUPFAM" id="SSF69593">
    <property type="entry name" value="Glycerol-3-phosphate (1)-acyltransferase"/>
    <property type="match status" value="1"/>
</dbReference>
<dbReference type="GO" id="GO:0006654">
    <property type="term" value="P:phosphatidic acid biosynthetic process"/>
    <property type="evidence" value="ECO:0007669"/>
    <property type="project" value="TreeGrafter"/>
</dbReference>
<evidence type="ECO:0000313" key="5">
    <source>
        <dbReference type="Proteomes" id="UP000663792"/>
    </source>
</evidence>
<accession>A0A938YDE8</accession>
<keyword evidence="1" id="KW-0808">Transferase</keyword>
<dbReference type="PANTHER" id="PTHR10434">
    <property type="entry name" value="1-ACYL-SN-GLYCEROL-3-PHOSPHATE ACYLTRANSFERASE"/>
    <property type="match status" value="1"/>
</dbReference>
<proteinExistence type="predicted"/>
<dbReference type="InterPro" id="IPR002123">
    <property type="entry name" value="Plipid/glycerol_acylTrfase"/>
</dbReference>
<gene>
    <name evidence="4" type="ORF">JL106_02445</name>
</gene>
<reference evidence="4" key="1">
    <citation type="submission" date="2021-01" db="EMBL/GenBank/DDBJ databases">
        <title>YIM 132084 draft genome.</title>
        <authorList>
            <person name="An D."/>
        </authorList>
    </citation>
    <scope>NUCLEOTIDE SEQUENCE</scope>
    <source>
        <strain evidence="4">YIM 132084</strain>
    </source>
</reference>
<dbReference type="Proteomes" id="UP000663792">
    <property type="component" value="Unassembled WGS sequence"/>
</dbReference>
<comment type="caution">
    <text evidence="4">The sequence shown here is derived from an EMBL/GenBank/DDBJ whole genome shotgun (WGS) entry which is preliminary data.</text>
</comment>
<organism evidence="4 5">
    <name type="scientific">Nakamurella leprariae</name>
    <dbReference type="NCBI Taxonomy" id="2803911"/>
    <lineage>
        <taxon>Bacteria</taxon>
        <taxon>Bacillati</taxon>
        <taxon>Actinomycetota</taxon>
        <taxon>Actinomycetes</taxon>
        <taxon>Nakamurellales</taxon>
        <taxon>Nakamurellaceae</taxon>
        <taxon>Nakamurella</taxon>
    </lineage>
</organism>
<evidence type="ECO:0000259" key="3">
    <source>
        <dbReference type="SMART" id="SM00563"/>
    </source>
</evidence>
<evidence type="ECO:0000256" key="1">
    <source>
        <dbReference type="ARBA" id="ARBA00022679"/>
    </source>
</evidence>
<protein>
    <submittedName>
        <fullName evidence="4">1-acyl-sn-glycerol-3-phosphate acyltransferase</fullName>
    </submittedName>
</protein>
<dbReference type="GO" id="GO:0003841">
    <property type="term" value="F:1-acylglycerol-3-phosphate O-acyltransferase activity"/>
    <property type="evidence" value="ECO:0007669"/>
    <property type="project" value="TreeGrafter"/>
</dbReference>
<keyword evidence="2 4" id="KW-0012">Acyltransferase</keyword>
<feature type="domain" description="Phospholipid/glycerol acyltransferase" evidence="3">
    <location>
        <begin position="38"/>
        <end position="157"/>
    </location>
</feature>
<name>A0A938YDE8_9ACTN</name>
<dbReference type="RefSeq" id="WP_205259093.1">
    <property type="nucleotide sequence ID" value="NZ_JAERWK010000003.1"/>
</dbReference>
<keyword evidence="5" id="KW-1185">Reference proteome</keyword>
<dbReference type="SMART" id="SM00563">
    <property type="entry name" value="PlsC"/>
    <property type="match status" value="1"/>
</dbReference>
<evidence type="ECO:0000256" key="2">
    <source>
        <dbReference type="ARBA" id="ARBA00023315"/>
    </source>
</evidence>
<dbReference type="CDD" id="cd07989">
    <property type="entry name" value="LPLAT_AGPAT-like"/>
    <property type="match status" value="1"/>
</dbReference>
<dbReference type="EMBL" id="JAERWK010000003">
    <property type="protein sequence ID" value="MBM9466139.1"/>
    <property type="molecule type" value="Genomic_DNA"/>
</dbReference>
<sequence length="226" mass="24489">MERPVRTVVGAAVVVVAGTVVHRLRYARSPVVPRRGPAVLVVNHLATTETLAVARMVVTHRRFPHFLIMDRAFAWPVVGRLLRIARQIPVQRGSAAAAAAVEAAAAELGRGHLVVLYPEGRITRDPDLWPGPGRSGAARLALRFPAAPLIPVGQWGARPGARHLWHRHTVKLVVGAPIDRTRWAGRTDTAAARELTDVIMDEIRALVGRLRGVTPPDPGTTVDREG</sequence>
<dbReference type="PANTHER" id="PTHR10434:SF11">
    <property type="entry name" value="1-ACYL-SN-GLYCEROL-3-PHOSPHATE ACYLTRANSFERASE"/>
    <property type="match status" value="1"/>
</dbReference>
<evidence type="ECO:0000313" key="4">
    <source>
        <dbReference type="EMBL" id="MBM9466139.1"/>
    </source>
</evidence>
<dbReference type="GO" id="GO:0005886">
    <property type="term" value="C:plasma membrane"/>
    <property type="evidence" value="ECO:0007669"/>
    <property type="project" value="TreeGrafter"/>
</dbReference>